<keyword evidence="2" id="KW-0812">Transmembrane</keyword>
<evidence type="ECO:0000256" key="2">
    <source>
        <dbReference type="SAM" id="Phobius"/>
    </source>
</evidence>
<evidence type="ECO:0000313" key="3">
    <source>
        <dbReference type="EMBL" id="KAK7745891.1"/>
    </source>
</evidence>
<protein>
    <submittedName>
        <fullName evidence="3">Uncharacterized protein</fullName>
    </submittedName>
</protein>
<keyword evidence="4" id="KW-1185">Reference proteome</keyword>
<feature type="transmembrane region" description="Helical" evidence="2">
    <location>
        <begin position="59"/>
        <end position="81"/>
    </location>
</feature>
<dbReference type="Proteomes" id="UP001320245">
    <property type="component" value="Unassembled WGS sequence"/>
</dbReference>
<feature type="compositionally biased region" description="Low complexity" evidence="1">
    <location>
        <begin position="306"/>
        <end position="316"/>
    </location>
</feature>
<comment type="caution">
    <text evidence="3">The sequence shown here is derived from an EMBL/GenBank/DDBJ whole genome shotgun (WGS) entry which is preliminary data.</text>
</comment>
<gene>
    <name evidence="3" type="ORF">SLS53_002610</name>
</gene>
<evidence type="ECO:0000313" key="4">
    <source>
        <dbReference type="Proteomes" id="UP001320245"/>
    </source>
</evidence>
<dbReference type="AlphaFoldDB" id="A0AAN9UFA0"/>
<feature type="region of interest" description="Disordered" evidence="1">
    <location>
        <begin position="280"/>
        <end position="555"/>
    </location>
</feature>
<feature type="transmembrane region" description="Helical" evidence="2">
    <location>
        <begin position="101"/>
        <end position="122"/>
    </location>
</feature>
<keyword evidence="2" id="KW-0472">Membrane</keyword>
<feature type="region of interest" description="Disordered" evidence="1">
    <location>
        <begin position="198"/>
        <end position="258"/>
    </location>
</feature>
<accession>A0AAN9UFA0</accession>
<feature type="compositionally biased region" description="Polar residues" evidence="1">
    <location>
        <begin position="428"/>
        <end position="439"/>
    </location>
</feature>
<reference evidence="3 4" key="1">
    <citation type="journal article" date="2023" name="PLoS ONE">
        <title>Cytospora paraplurivora sp. nov. isolated from orchards with fruit tree decline syndrome in Ontario, Canada.</title>
        <authorList>
            <person name="Ilyukhin E."/>
            <person name="Nguyen H.D.T."/>
            <person name="Castle A.J."/>
            <person name="Ellouze W."/>
        </authorList>
    </citation>
    <scope>NUCLEOTIDE SEQUENCE [LARGE SCALE GENOMIC DNA]</scope>
    <source>
        <strain evidence="3 4">FDS-564</strain>
    </source>
</reference>
<feature type="region of interest" description="Disordered" evidence="1">
    <location>
        <begin position="603"/>
        <end position="629"/>
    </location>
</feature>
<keyword evidence="2" id="KW-1133">Transmembrane helix</keyword>
<feature type="compositionally biased region" description="Low complexity" evidence="1">
    <location>
        <begin position="411"/>
        <end position="424"/>
    </location>
</feature>
<name>A0AAN9UFA0_9PEZI</name>
<organism evidence="3 4">
    <name type="scientific">Cytospora paraplurivora</name>
    <dbReference type="NCBI Taxonomy" id="2898453"/>
    <lineage>
        <taxon>Eukaryota</taxon>
        <taxon>Fungi</taxon>
        <taxon>Dikarya</taxon>
        <taxon>Ascomycota</taxon>
        <taxon>Pezizomycotina</taxon>
        <taxon>Sordariomycetes</taxon>
        <taxon>Sordariomycetidae</taxon>
        <taxon>Diaporthales</taxon>
        <taxon>Cytosporaceae</taxon>
        <taxon>Cytospora</taxon>
    </lineage>
</organism>
<feature type="compositionally biased region" description="Polar residues" evidence="1">
    <location>
        <begin position="242"/>
        <end position="258"/>
    </location>
</feature>
<dbReference type="EMBL" id="JAJSPL020000007">
    <property type="protein sequence ID" value="KAK7745891.1"/>
    <property type="molecule type" value="Genomic_DNA"/>
</dbReference>
<feature type="compositionally biased region" description="Basic and acidic residues" evidence="1">
    <location>
        <begin position="611"/>
        <end position="620"/>
    </location>
</feature>
<feature type="compositionally biased region" description="Basic and acidic residues" evidence="1">
    <location>
        <begin position="537"/>
        <end position="555"/>
    </location>
</feature>
<proteinExistence type="predicted"/>
<feature type="compositionally biased region" description="Low complexity" evidence="1">
    <location>
        <begin position="280"/>
        <end position="297"/>
    </location>
</feature>
<sequence length="629" mass="67007">MKMGSIRDQAKFDRAQWQLKVLVPCWMTQISLFMILIGTCSYLLANSVKTSEEERGTAVVWECITIGVSALSIVCTAYEIFKTFSEALTPKEVMISNLVKLVGTILAMIMDGVMAGTGLWKWSIGTEVANGLAIASIIVLGSYAAWKWRRLAQYDDYHHPANVKPFGFKSDIKGNSLHSRHPSDEDWDVELSLANMSGEEPMVASPDRTPPTTTTRERGSSFVKVGGRLDYSASRDVDEVNEQTSHSRNNSASALMSVDTSYEPQTTFAAAAITATTTTTITSTSTASSSPSPTATGTGTGPTSPPAREASRSPAPYISMTGTGTGRRASYNHTRDTSFDQYVQHRRTSQQQQLHRSQDSGSSSGSGAGTPYSGSAGSRHSLGLIPLGPSSPPPTATARSRARSNTEREAAASQTPTQTPTPTKKQQRFSLQNGTSNSDGKGKGLYQQIQRQSKQSLKDDVDDAMGAEFGWGANSRGSSQDSVMVGGSPAGIAVTGGSVSGARNVRDSLGRAPSDGSESGVVLGPVPEKGGGDDGEGDRFEAAGSEGDVRRRKDFDEASRALLGEGEQDGDGEDGVRVYPAAALRKLDGYGRPRGASETIEFVVTPPPRGSTEERRDVRKTWGAAYQRP</sequence>
<evidence type="ECO:0000256" key="1">
    <source>
        <dbReference type="SAM" id="MobiDB-lite"/>
    </source>
</evidence>
<feature type="compositionally biased region" description="Low complexity" evidence="1">
    <location>
        <begin position="360"/>
        <end position="378"/>
    </location>
</feature>
<feature type="transmembrane region" description="Helical" evidence="2">
    <location>
        <begin position="21"/>
        <end position="44"/>
    </location>
</feature>